<dbReference type="AlphaFoldDB" id="N1PHN4"/>
<dbReference type="EMBL" id="KB446543">
    <property type="protein sequence ID" value="EME40816.1"/>
    <property type="molecule type" value="Genomic_DNA"/>
</dbReference>
<dbReference type="InterPro" id="IPR008271">
    <property type="entry name" value="Ser/Thr_kinase_AS"/>
</dbReference>
<evidence type="ECO:0000256" key="7">
    <source>
        <dbReference type="ARBA" id="ARBA00023193"/>
    </source>
</evidence>
<dbReference type="PROSITE" id="PS50011">
    <property type="entry name" value="PROTEIN_KINASE_DOM"/>
    <property type="match status" value="1"/>
</dbReference>
<evidence type="ECO:0000256" key="4">
    <source>
        <dbReference type="ARBA" id="ARBA00022741"/>
    </source>
</evidence>
<evidence type="ECO:0000256" key="3">
    <source>
        <dbReference type="ARBA" id="ARBA00022679"/>
    </source>
</evidence>
<dbReference type="GO" id="GO:0017148">
    <property type="term" value="P:negative regulation of translation"/>
    <property type="evidence" value="ECO:0007669"/>
    <property type="project" value="UniProtKB-KW"/>
</dbReference>
<comment type="catalytic activity">
    <reaction evidence="9">
        <text>L-threonyl-[protein] + ATP = O-phospho-L-threonyl-[protein] + ADP + H(+)</text>
        <dbReference type="Rhea" id="RHEA:46608"/>
        <dbReference type="Rhea" id="RHEA-COMP:11060"/>
        <dbReference type="Rhea" id="RHEA-COMP:11605"/>
        <dbReference type="ChEBI" id="CHEBI:15378"/>
        <dbReference type="ChEBI" id="CHEBI:30013"/>
        <dbReference type="ChEBI" id="CHEBI:30616"/>
        <dbReference type="ChEBI" id="CHEBI:61977"/>
        <dbReference type="ChEBI" id="CHEBI:456216"/>
        <dbReference type="EC" id="2.7.11.1"/>
    </reaction>
    <physiologicalReaction direction="left-to-right" evidence="9">
        <dbReference type="Rhea" id="RHEA:46609"/>
    </physiologicalReaction>
</comment>
<evidence type="ECO:0000313" key="15">
    <source>
        <dbReference type="Proteomes" id="UP000016933"/>
    </source>
</evidence>
<gene>
    <name evidence="14" type="ORF">DOTSEDRAFT_74400</name>
</gene>
<keyword evidence="2" id="KW-0723">Serine/threonine-protein kinase</keyword>
<keyword evidence="3" id="KW-0808">Transferase</keyword>
<dbReference type="Gene3D" id="3.30.200.20">
    <property type="entry name" value="Phosphorylase Kinase, domain 1"/>
    <property type="match status" value="1"/>
</dbReference>
<evidence type="ECO:0000256" key="1">
    <source>
        <dbReference type="ARBA" id="ARBA00012513"/>
    </source>
</evidence>
<sequence length="602" mass="66513">MSRFFRSADSSGSESDSSDSGRESEAALPAQDVALRGLPSQSHALGPNTTANGKEWLLHSLLEERCLNQVRAEHTSAHRTEPEVRQEAARRYRALVARLAPLKMVSAGPEDDRHGVVRQSVRDILDSVDLNDTQAIRTVSRDATRVEARNSAAVPLRRILPQGGSSVMPSSPVATMLLDSLGIFNQPTIRTRYSADFVELGPLGKGGYGEVFRVRHHLDQREYAVKKVRIRPSMVSRMRTEGKGAADEALAEIQTLSRLDHPNVVRYFSSWIEWSSPEQMATQRSNLGSSREDAEIGAEVSTLLSRSLHRVRTESDELTRDMFESRSQCSDNRSVSAASVNIEDLTSASLTGAELMEDWGPTPTLHMQMDVYPMTLADFIAPGTSRSGILPLSHCFHLETSIQILLAIIEGVEYLHSKEIVHRDLKPANIFLKHEDTPRAANTVDLLLCSECRREGKPQPAKLSVRIGDFGLVTNLAEQQGNTSSLGAAGTELYRPKTSSVGPQLDIHAVGVIACELLCRFNTQFERRDTLYKLRDGCLPDDFPNCAETQSNKVKSCITAMLDHGEGQMPIEEIKHRLSSLTEPQSLIAPRVNDEVSRRSST</sequence>
<evidence type="ECO:0000313" key="14">
    <source>
        <dbReference type="EMBL" id="EME40816.1"/>
    </source>
</evidence>
<dbReference type="PROSITE" id="PS00107">
    <property type="entry name" value="PROTEIN_KINASE_ATP"/>
    <property type="match status" value="1"/>
</dbReference>
<evidence type="ECO:0000259" key="13">
    <source>
        <dbReference type="PROSITE" id="PS50011"/>
    </source>
</evidence>
<dbReference type="SUPFAM" id="SSF56112">
    <property type="entry name" value="Protein kinase-like (PK-like)"/>
    <property type="match status" value="1"/>
</dbReference>
<evidence type="ECO:0000256" key="5">
    <source>
        <dbReference type="ARBA" id="ARBA00022777"/>
    </source>
</evidence>
<proteinExistence type="inferred from homology"/>
<comment type="similarity">
    <text evidence="8">Belongs to the protein kinase superfamily. Ser/Thr protein kinase family. GCN2 subfamily.</text>
</comment>
<dbReference type="InterPro" id="IPR050339">
    <property type="entry name" value="CC_SR_Kinase"/>
</dbReference>
<evidence type="ECO:0000256" key="11">
    <source>
        <dbReference type="PROSITE-ProRule" id="PRU10141"/>
    </source>
</evidence>
<dbReference type="GO" id="GO:0005524">
    <property type="term" value="F:ATP binding"/>
    <property type="evidence" value="ECO:0007669"/>
    <property type="project" value="UniProtKB-UniRule"/>
</dbReference>
<dbReference type="STRING" id="675120.N1PHN4"/>
<dbReference type="Gene3D" id="1.10.510.10">
    <property type="entry name" value="Transferase(Phosphotransferase) domain 1"/>
    <property type="match status" value="1"/>
</dbReference>
<dbReference type="Pfam" id="PF00069">
    <property type="entry name" value="Pkinase"/>
    <property type="match status" value="2"/>
</dbReference>
<evidence type="ECO:0000256" key="8">
    <source>
        <dbReference type="ARBA" id="ARBA00037982"/>
    </source>
</evidence>
<keyword evidence="7" id="KW-0652">Protein synthesis inhibitor</keyword>
<feature type="region of interest" description="Disordered" evidence="12">
    <location>
        <begin position="1"/>
        <end position="34"/>
    </location>
</feature>
<name>N1PHN4_DOTSN</name>
<dbReference type="Proteomes" id="UP000016933">
    <property type="component" value="Unassembled WGS sequence"/>
</dbReference>
<reference evidence="14 15" key="2">
    <citation type="journal article" date="2012" name="PLoS Pathog.">
        <title>Diverse lifestyles and strategies of plant pathogenesis encoded in the genomes of eighteen Dothideomycetes fungi.</title>
        <authorList>
            <person name="Ohm R.A."/>
            <person name="Feau N."/>
            <person name="Henrissat B."/>
            <person name="Schoch C.L."/>
            <person name="Horwitz B.A."/>
            <person name="Barry K.W."/>
            <person name="Condon B.J."/>
            <person name="Copeland A.C."/>
            <person name="Dhillon B."/>
            <person name="Glaser F."/>
            <person name="Hesse C.N."/>
            <person name="Kosti I."/>
            <person name="LaButti K."/>
            <person name="Lindquist E.A."/>
            <person name="Lucas S."/>
            <person name="Salamov A.A."/>
            <person name="Bradshaw R.E."/>
            <person name="Ciuffetti L."/>
            <person name="Hamelin R.C."/>
            <person name="Kema G.H.J."/>
            <person name="Lawrence C."/>
            <person name="Scott J.A."/>
            <person name="Spatafora J.W."/>
            <person name="Turgeon B.G."/>
            <person name="de Wit P.J.G.M."/>
            <person name="Zhong S."/>
            <person name="Goodwin S.B."/>
            <person name="Grigoriev I.V."/>
        </authorList>
    </citation>
    <scope>NUCLEOTIDE SEQUENCE [LARGE SCALE GENOMIC DNA]</scope>
    <source>
        <strain evidence="15">NZE10 / CBS 128990</strain>
    </source>
</reference>
<dbReference type="eggNOG" id="KOG1035">
    <property type="taxonomic scope" value="Eukaryota"/>
</dbReference>
<keyword evidence="15" id="KW-1185">Reference proteome</keyword>
<dbReference type="HOGENOM" id="CLU_018993_0_0_1"/>
<evidence type="ECO:0000256" key="2">
    <source>
        <dbReference type="ARBA" id="ARBA00022527"/>
    </source>
</evidence>
<dbReference type="GO" id="GO:0004694">
    <property type="term" value="F:eukaryotic translation initiation factor 2alpha kinase activity"/>
    <property type="evidence" value="ECO:0007669"/>
    <property type="project" value="TreeGrafter"/>
</dbReference>
<dbReference type="GO" id="GO:0005634">
    <property type="term" value="C:nucleus"/>
    <property type="evidence" value="ECO:0007669"/>
    <property type="project" value="TreeGrafter"/>
</dbReference>
<dbReference type="InterPro" id="IPR000719">
    <property type="entry name" value="Prot_kinase_dom"/>
</dbReference>
<dbReference type="OMA" id="YGAWVEQ"/>
<dbReference type="OrthoDB" id="1405469at2759"/>
<organism evidence="14 15">
    <name type="scientific">Dothistroma septosporum (strain NZE10 / CBS 128990)</name>
    <name type="common">Red band needle blight fungus</name>
    <name type="synonym">Mycosphaerella pini</name>
    <dbReference type="NCBI Taxonomy" id="675120"/>
    <lineage>
        <taxon>Eukaryota</taxon>
        <taxon>Fungi</taxon>
        <taxon>Dikarya</taxon>
        <taxon>Ascomycota</taxon>
        <taxon>Pezizomycotina</taxon>
        <taxon>Dothideomycetes</taxon>
        <taxon>Dothideomycetidae</taxon>
        <taxon>Mycosphaerellales</taxon>
        <taxon>Mycosphaerellaceae</taxon>
        <taxon>Dothistroma</taxon>
    </lineage>
</organism>
<keyword evidence="5" id="KW-0418">Kinase</keyword>
<dbReference type="GO" id="GO:0005737">
    <property type="term" value="C:cytoplasm"/>
    <property type="evidence" value="ECO:0007669"/>
    <property type="project" value="TreeGrafter"/>
</dbReference>
<evidence type="ECO:0000256" key="12">
    <source>
        <dbReference type="SAM" id="MobiDB-lite"/>
    </source>
</evidence>
<dbReference type="InterPro" id="IPR011009">
    <property type="entry name" value="Kinase-like_dom_sf"/>
</dbReference>
<evidence type="ECO:0000256" key="9">
    <source>
        <dbReference type="ARBA" id="ARBA00048659"/>
    </source>
</evidence>
<feature type="binding site" evidence="11">
    <location>
        <position position="227"/>
    </location>
    <ligand>
        <name>ATP</name>
        <dbReference type="ChEBI" id="CHEBI:30616"/>
    </ligand>
</feature>
<dbReference type="PANTHER" id="PTHR11042:SF160">
    <property type="entry name" value="EUKARYOTIC TRANSLATION INITIATION FACTOR 2-ALPHA KINASE 1"/>
    <property type="match status" value="1"/>
</dbReference>
<feature type="domain" description="Protein kinase" evidence="13">
    <location>
        <begin position="197"/>
        <end position="602"/>
    </location>
</feature>
<evidence type="ECO:0000256" key="10">
    <source>
        <dbReference type="ARBA" id="ARBA00048977"/>
    </source>
</evidence>
<reference evidence="15" key="1">
    <citation type="journal article" date="2012" name="PLoS Genet.">
        <title>The genomes of the fungal plant pathogens Cladosporium fulvum and Dothistroma septosporum reveal adaptation to different hosts and lifestyles but also signatures of common ancestry.</title>
        <authorList>
            <person name="de Wit P.J.G.M."/>
            <person name="van der Burgt A."/>
            <person name="Oekmen B."/>
            <person name="Stergiopoulos I."/>
            <person name="Abd-Elsalam K.A."/>
            <person name="Aerts A.L."/>
            <person name="Bahkali A.H."/>
            <person name="Beenen H.G."/>
            <person name="Chettri P."/>
            <person name="Cox M.P."/>
            <person name="Datema E."/>
            <person name="de Vries R.P."/>
            <person name="Dhillon B."/>
            <person name="Ganley A.R."/>
            <person name="Griffiths S.A."/>
            <person name="Guo Y."/>
            <person name="Hamelin R.C."/>
            <person name="Henrissat B."/>
            <person name="Kabir M.S."/>
            <person name="Jashni M.K."/>
            <person name="Kema G."/>
            <person name="Klaubauf S."/>
            <person name="Lapidus A."/>
            <person name="Levasseur A."/>
            <person name="Lindquist E."/>
            <person name="Mehrabi R."/>
            <person name="Ohm R.A."/>
            <person name="Owen T.J."/>
            <person name="Salamov A."/>
            <person name="Schwelm A."/>
            <person name="Schijlen E."/>
            <person name="Sun H."/>
            <person name="van den Burg H.A."/>
            <person name="van Ham R.C.H.J."/>
            <person name="Zhang S."/>
            <person name="Goodwin S.B."/>
            <person name="Grigoriev I.V."/>
            <person name="Collemare J."/>
            <person name="Bradshaw R.E."/>
        </authorList>
    </citation>
    <scope>NUCLEOTIDE SEQUENCE [LARGE SCALE GENOMIC DNA]</scope>
    <source>
        <strain evidence="15">NZE10 / CBS 128990</strain>
    </source>
</reference>
<dbReference type="PROSITE" id="PS00108">
    <property type="entry name" value="PROTEIN_KINASE_ST"/>
    <property type="match status" value="1"/>
</dbReference>
<keyword evidence="4 11" id="KW-0547">Nucleotide-binding</keyword>
<comment type="catalytic activity">
    <reaction evidence="10">
        <text>L-seryl-[protein] + ATP = O-phospho-L-seryl-[protein] + ADP + H(+)</text>
        <dbReference type="Rhea" id="RHEA:17989"/>
        <dbReference type="Rhea" id="RHEA-COMP:9863"/>
        <dbReference type="Rhea" id="RHEA-COMP:11604"/>
        <dbReference type="ChEBI" id="CHEBI:15378"/>
        <dbReference type="ChEBI" id="CHEBI:29999"/>
        <dbReference type="ChEBI" id="CHEBI:30616"/>
        <dbReference type="ChEBI" id="CHEBI:83421"/>
        <dbReference type="ChEBI" id="CHEBI:456216"/>
        <dbReference type="EC" id="2.7.11.1"/>
    </reaction>
    <physiologicalReaction direction="left-to-right" evidence="10">
        <dbReference type="Rhea" id="RHEA:17990"/>
    </physiologicalReaction>
</comment>
<protein>
    <recommendedName>
        <fullName evidence="1">non-specific serine/threonine protein kinase</fullName>
        <ecNumber evidence="1">2.7.11.1</ecNumber>
    </recommendedName>
</protein>
<keyword evidence="6 11" id="KW-0067">ATP-binding</keyword>
<dbReference type="PANTHER" id="PTHR11042">
    <property type="entry name" value="EUKARYOTIC TRANSLATION INITIATION FACTOR 2-ALPHA KINASE EIF2-ALPHA KINASE -RELATED"/>
    <property type="match status" value="1"/>
</dbReference>
<dbReference type="SMART" id="SM00220">
    <property type="entry name" value="S_TKc"/>
    <property type="match status" value="1"/>
</dbReference>
<accession>N1PHN4</accession>
<dbReference type="InterPro" id="IPR017441">
    <property type="entry name" value="Protein_kinase_ATP_BS"/>
</dbReference>
<dbReference type="EC" id="2.7.11.1" evidence="1"/>
<evidence type="ECO:0000256" key="6">
    <source>
        <dbReference type="ARBA" id="ARBA00022840"/>
    </source>
</evidence>